<evidence type="ECO:0000313" key="2">
    <source>
        <dbReference type="Proteomes" id="UP000589626"/>
    </source>
</evidence>
<dbReference type="RefSeq" id="WP_183591116.1">
    <property type="nucleotide sequence ID" value="NZ_JACHWR010000001.1"/>
</dbReference>
<dbReference type="Proteomes" id="UP000589626">
    <property type="component" value="Unassembled WGS sequence"/>
</dbReference>
<organism evidence="1 2">
    <name type="scientific">Nocardioides soli</name>
    <dbReference type="NCBI Taxonomy" id="1036020"/>
    <lineage>
        <taxon>Bacteria</taxon>
        <taxon>Bacillati</taxon>
        <taxon>Actinomycetota</taxon>
        <taxon>Actinomycetes</taxon>
        <taxon>Propionibacteriales</taxon>
        <taxon>Nocardioidaceae</taxon>
        <taxon>Nocardioides</taxon>
    </lineage>
</organism>
<comment type="caution">
    <text evidence="1">The sequence shown here is derived from an EMBL/GenBank/DDBJ whole genome shotgun (WGS) entry which is preliminary data.</text>
</comment>
<protein>
    <submittedName>
        <fullName evidence="1">Uncharacterized protein</fullName>
    </submittedName>
</protein>
<name>A0A7W4VT62_9ACTN</name>
<dbReference type="EMBL" id="JACHWR010000001">
    <property type="protein sequence ID" value="MBB3041190.1"/>
    <property type="molecule type" value="Genomic_DNA"/>
</dbReference>
<gene>
    <name evidence="1" type="ORF">FHU40_000991</name>
</gene>
<sequence length="171" mass="18568">MNILAIDPGNTESAYALIHATTHRPIHAAKLPNEQLRIGLQRNALGQAAEHVAIEMIASYGMSVGADVFETCVWIGRFAESSRLRTGHEPDLVKRHPIKLHHCHSSKAKDSNIIQALVDRFAPGEPNRGKGTKANPGWFHGFAADMWQAYALAVYVADQLEASPAGHAAGF</sequence>
<reference evidence="1 2" key="1">
    <citation type="submission" date="2020-08" db="EMBL/GenBank/DDBJ databases">
        <title>Sequencing the genomes of 1000 actinobacteria strains.</title>
        <authorList>
            <person name="Klenk H.-P."/>
        </authorList>
    </citation>
    <scope>NUCLEOTIDE SEQUENCE [LARGE SCALE GENOMIC DNA]</scope>
    <source>
        <strain evidence="1 2">DSM 105498</strain>
    </source>
</reference>
<keyword evidence="2" id="KW-1185">Reference proteome</keyword>
<proteinExistence type="predicted"/>
<dbReference type="AlphaFoldDB" id="A0A7W4VT62"/>
<accession>A0A7W4VT62</accession>
<evidence type="ECO:0000313" key="1">
    <source>
        <dbReference type="EMBL" id="MBB3041190.1"/>
    </source>
</evidence>